<name>A0A9P6NLQ2_9BASI</name>
<evidence type="ECO:0000313" key="3">
    <source>
        <dbReference type="Proteomes" id="UP000886653"/>
    </source>
</evidence>
<accession>A0A9P6NLQ2</accession>
<keyword evidence="3" id="KW-1185">Reference proteome</keyword>
<evidence type="ECO:0000256" key="1">
    <source>
        <dbReference type="SAM" id="MobiDB-lite"/>
    </source>
</evidence>
<reference evidence="2" key="1">
    <citation type="submission" date="2013-11" db="EMBL/GenBank/DDBJ databases">
        <title>Genome sequence of the fusiform rust pathogen reveals effectors for host alternation and coevolution with pine.</title>
        <authorList>
            <consortium name="DOE Joint Genome Institute"/>
            <person name="Smith K."/>
            <person name="Pendleton A."/>
            <person name="Kubisiak T."/>
            <person name="Anderson C."/>
            <person name="Salamov A."/>
            <person name="Aerts A."/>
            <person name="Riley R."/>
            <person name="Clum A."/>
            <person name="Lindquist E."/>
            <person name="Ence D."/>
            <person name="Campbell M."/>
            <person name="Kronenberg Z."/>
            <person name="Feau N."/>
            <person name="Dhillon B."/>
            <person name="Hamelin R."/>
            <person name="Burleigh J."/>
            <person name="Smith J."/>
            <person name="Yandell M."/>
            <person name="Nelson C."/>
            <person name="Grigoriev I."/>
            <person name="Davis J."/>
        </authorList>
    </citation>
    <scope>NUCLEOTIDE SEQUENCE</scope>
    <source>
        <strain evidence="2">G11</strain>
    </source>
</reference>
<dbReference type="AlphaFoldDB" id="A0A9P6NLQ2"/>
<gene>
    <name evidence="2" type="ORF">CROQUDRAFT_658099</name>
</gene>
<proteinExistence type="predicted"/>
<organism evidence="2 3">
    <name type="scientific">Cronartium quercuum f. sp. fusiforme G11</name>
    <dbReference type="NCBI Taxonomy" id="708437"/>
    <lineage>
        <taxon>Eukaryota</taxon>
        <taxon>Fungi</taxon>
        <taxon>Dikarya</taxon>
        <taxon>Basidiomycota</taxon>
        <taxon>Pucciniomycotina</taxon>
        <taxon>Pucciniomycetes</taxon>
        <taxon>Pucciniales</taxon>
        <taxon>Coleosporiaceae</taxon>
        <taxon>Cronartium</taxon>
    </lineage>
</organism>
<sequence>MFKCAVQQPTHGTCFTSTDNTTGVRTGFGHNQAEFGLGGTTTGISAPLSPPLRSQGSAEGTLAFGVGLGDASCGPSEVGPSTW</sequence>
<protein>
    <submittedName>
        <fullName evidence="2">Uncharacterized protein</fullName>
    </submittedName>
</protein>
<evidence type="ECO:0000313" key="2">
    <source>
        <dbReference type="EMBL" id="KAG0145850.1"/>
    </source>
</evidence>
<comment type="caution">
    <text evidence="2">The sequence shown here is derived from an EMBL/GenBank/DDBJ whole genome shotgun (WGS) entry which is preliminary data.</text>
</comment>
<dbReference type="Proteomes" id="UP000886653">
    <property type="component" value="Unassembled WGS sequence"/>
</dbReference>
<dbReference type="EMBL" id="MU167269">
    <property type="protein sequence ID" value="KAG0145850.1"/>
    <property type="molecule type" value="Genomic_DNA"/>
</dbReference>
<feature type="region of interest" description="Disordered" evidence="1">
    <location>
        <begin position="32"/>
        <end position="57"/>
    </location>
</feature>